<evidence type="ECO:0000313" key="3">
    <source>
        <dbReference type="EMBL" id="ASU32386.1"/>
    </source>
</evidence>
<dbReference type="OrthoDB" id="9788959at2"/>
<dbReference type="Proteomes" id="UP000215002">
    <property type="component" value="Chromosome"/>
</dbReference>
<feature type="domain" description="UspA" evidence="2">
    <location>
        <begin position="2"/>
        <end position="143"/>
    </location>
</feature>
<proteinExistence type="inferred from homology"/>
<sequence>MEKILVTTDQSSNSKSAIRYAAKLAKLRHAELVILQVYHLLKPFKWSDAAFEKYADEFKQKTTAELNAFVKDVCRTADQPAVRYQIALHDNFDTVDGIIEYSAAHNCKYICISTRGAGAFKKIFGTNTSKLINRSETPVLCIPSAYRTKPIKHVLYASDMTDYERELLQVVEFARPVKATVELLHVFYPYEFLGDKALTEASLKKKANYGISVHNLKRDVTNALLDDIGAAVKASKPSLLVLFTHQARPLFERLLFPGNAEEYSFYGNIPLLTFNKSPVIN</sequence>
<dbReference type="PRINTS" id="PR01438">
    <property type="entry name" value="UNVRSLSTRESS"/>
</dbReference>
<dbReference type="PANTHER" id="PTHR46268">
    <property type="entry name" value="STRESS RESPONSE PROTEIN NHAX"/>
    <property type="match status" value="1"/>
</dbReference>
<evidence type="ECO:0000259" key="2">
    <source>
        <dbReference type="Pfam" id="PF00582"/>
    </source>
</evidence>
<dbReference type="KEGG" id="muc:MuYL_0483"/>
<dbReference type="SUPFAM" id="SSF52402">
    <property type="entry name" value="Adenine nucleotide alpha hydrolases-like"/>
    <property type="match status" value="2"/>
</dbReference>
<dbReference type="InterPro" id="IPR006016">
    <property type="entry name" value="UspA"/>
</dbReference>
<reference evidence="3 4" key="1">
    <citation type="submission" date="2017-08" db="EMBL/GenBank/DDBJ databases">
        <title>Complete genome sequence of Mucilaginibacter sp. strain BJC16-A31.</title>
        <authorList>
            <consortium name="Henan University of Science and Technology"/>
            <person name="You X."/>
        </authorList>
    </citation>
    <scope>NUCLEOTIDE SEQUENCE [LARGE SCALE GENOMIC DNA]</scope>
    <source>
        <strain evidence="3 4">BJC16-A31</strain>
    </source>
</reference>
<dbReference type="PANTHER" id="PTHR46268:SF6">
    <property type="entry name" value="UNIVERSAL STRESS PROTEIN UP12"/>
    <property type="match status" value="1"/>
</dbReference>
<evidence type="ECO:0000256" key="1">
    <source>
        <dbReference type="ARBA" id="ARBA00008791"/>
    </source>
</evidence>
<accession>A0A223NRF8</accession>
<keyword evidence="4" id="KW-1185">Reference proteome</keyword>
<comment type="similarity">
    <text evidence="1">Belongs to the universal stress protein A family.</text>
</comment>
<name>A0A223NRF8_9SPHI</name>
<evidence type="ECO:0000313" key="4">
    <source>
        <dbReference type="Proteomes" id="UP000215002"/>
    </source>
</evidence>
<dbReference type="Gene3D" id="3.40.50.12370">
    <property type="match status" value="1"/>
</dbReference>
<dbReference type="EMBL" id="CP022743">
    <property type="protein sequence ID" value="ASU32386.1"/>
    <property type="molecule type" value="Genomic_DNA"/>
</dbReference>
<organism evidence="3 4">
    <name type="scientific">Mucilaginibacter xinganensis</name>
    <dbReference type="NCBI Taxonomy" id="1234841"/>
    <lineage>
        <taxon>Bacteria</taxon>
        <taxon>Pseudomonadati</taxon>
        <taxon>Bacteroidota</taxon>
        <taxon>Sphingobacteriia</taxon>
        <taxon>Sphingobacteriales</taxon>
        <taxon>Sphingobacteriaceae</taxon>
        <taxon>Mucilaginibacter</taxon>
    </lineage>
</organism>
<dbReference type="AlphaFoldDB" id="A0A223NRF8"/>
<protein>
    <submittedName>
        <fullName evidence="3">Nucleotide-binding universal stress protein, UspA family</fullName>
    </submittedName>
</protein>
<dbReference type="CDD" id="cd00293">
    <property type="entry name" value="USP-like"/>
    <property type="match status" value="1"/>
</dbReference>
<gene>
    <name evidence="3" type="ORF">MuYL_0483</name>
</gene>
<dbReference type="Pfam" id="PF00582">
    <property type="entry name" value="Usp"/>
    <property type="match status" value="1"/>
</dbReference>
<dbReference type="InterPro" id="IPR006015">
    <property type="entry name" value="Universal_stress_UspA"/>
</dbReference>
<dbReference type="RefSeq" id="WP_094568986.1">
    <property type="nucleotide sequence ID" value="NZ_CP022743.1"/>
</dbReference>